<protein>
    <recommendedName>
        <fullName evidence="3">ABC transporter domain-containing protein</fullName>
    </recommendedName>
</protein>
<evidence type="ECO:0000256" key="1">
    <source>
        <dbReference type="ARBA" id="ARBA00022741"/>
    </source>
</evidence>
<dbReference type="GO" id="GO:0042626">
    <property type="term" value="F:ATPase-coupled transmembrane transporter activity"/>
    <property type="evidence" value="ECO:0007669"/>
    <property type="project" value="TreeGrafter"/>
</dbReference>
<keyword evidence="1" id="KW-0547">Nucleotide-binding</keyword>
<dbReference type="SMART" id="SM00382">
    <property type="entry name" value="AAA"/>
    <property type="match status" value="1"/>
</dbReference>
<dbReference type="Proteomes" id="UP000193380">
    <property type="component" value="Unassembled WGS sequence"/>
</dbReference>
<dbReference type="GO" id="GO:0016020">
    <property type="term" value="C:membrane"/>
    <property type="evidence" value="ECO:0007669"/>
    <property type="project" value="TreeGrafter"/>
</dbReference>
<dbReference type="AlphaFoldDB" id="A0A060Y9V9"/>
<dbReference type="PANTHER" id="PTHR24223:SF405">
    <property type="entry name" value="ATP-BINDING CASSETTE SUB-FAMILY C MEMBER 3"/>
    <property type="match status" value="1"/>
</dbReference>
<dbReference type="PROSITE" id="PS00211">
    <property type="entry name" value="ABC_TRANSPORTER_1"/>
    <property type="match status" value="1"/>
</dbReference>
<dbReference type="Gene3D" id="3.40.50.300">
    <property type="entry name" value="P-loop containing nucleotide triphosphate hydrolases"/>
    <property type="match status" value="1"/>
</dbReference>
<sequence length="301" mass="33049">MVPPSAIISYTVFSPSDSSVTVVNGKFTWAKQDPPALHNINLMVPQGSLLAVVGHVGCGKSSLVSALLGEMEKLEGHISIRGSVAYVPQQAWIQNATLRDNILFGKAYNEQKYRSCLEACALTPDLEVLPGGDLTEIGEKGINLSGGQRQRVSLARALYNEADVYLLDDPLSAVDSHVAKHIFDHVIGPEGVLQGKTRILVTHGISFLPQVDNIMVMVEGRVSEMGSYQELLQQNGAFAEFLRNYSLEDIIEDEATVDLIDEEEDFPDDVLSNHTDMVDSEPVVEAKRKFIRYSISLYNNS</sequence>
<evidence type="ECO:0000313" key="4">
    <source>
        <dbReference type="EMBL" id="CDQ88531.1"/>
    </source>
</evidence>
<dbReference type="PROSITE" id="PS50893">
    <property type="entry name" value="ABC_TRANSPORTER_2"/>
    <property type="match status" value="1"/>
</dbReference>
<dbReference type="EMBL" id="FR908710">
    <property type="protein sequence ID" value="CDQ88531.1"/>
    <property type="molecule type" value="Genomic_DNA"/>
</dbReference>
<accession>A0A060Y9V9</accession>
<keyword evidence="2" id="KW-0067">ATP-binding</keyword>
<dbReference type="InterPro" id="IPR027417">
    <property type="entry name" value="P-loop_NTPase"/>
</dbReference>
<reference evidence="4" key="2">
    <citation type="submission" date="2014-03" db="EMBL/GenBank/DDBJ databases">
        <authorList>
            <person name="Genoscope - CEA"/>
        </authorList>
    </citation>
    <scope>NUCLEOTIDE SEQUENCE</scope>
</reference>
<dbReference type="SUPFAM" id="SSF52540">
    <property type="entry name" value="P-loop containing nucleoside triphosphate hydrolases"/>
    <property type="match status" value="1"/>
</dbReference>
<dbReference type="STRING" id="8022.A0A060Y9V9"/>
<organism evidence="4 5">
    <name type="scientific">Oncorhynchus mykiss</name>
    <name type="common">Rainbow trout</name>
    <name type="synonym">Salmo gairdneri</name>
    <dbReference type="NCBI Taxonomy" id="8022"/>
    <lineage>
        <taxon>Eukaryota</taxon>
        <taxon>Metazoa</taxon>
        <taxon>Chordata</taxon>
        <taxon>Craniata</taxon>
        <taxon>Vertebrata</taxon>
        <taxon>Euteleostomi</taxon>
        <taxon>Actinopterygii</taxon>
        <taxon>Neopterygii</taxon>
        <taxon>Teleostei</taxon>
        <taxon>Protacanthopterygii</taxon>
        <taxon>Salmoniformes</taxon>
        <taxon>Salmonidae</taxon>
        <taxon>Salmoninae</taxon>
        <taxon>Oncorhynchus</taxon>
    </lineage>
</organism>
<dbReference type="PaxDb" id="8022-A0A060Y9V9"/>
<gene>
    <name evidence="4" type="ORF">GSONMT00002561001</name>
</gene>
<dbReference type="InterPro" id="IPR050173">
    <property type="entry name" value="ABC_transporter_C-like"/>
</dbReference>
<reference evidence="4" key="1">
    <citation type="journal article" date="2014" name="Nat. Commun.">
        <title>The rainbow trout genome provides novel insights into evolution after whole-genome duplication in vertebrates.</title>
        <authorList>
            <person name="Berthelot C."/>
            <person name="Brunet F."/>
            <person name="Chalopin D."/>
            <person name="Juanchich A."/>
            <person name="Bernard M."/>
            <person name="Noel B."/>
            <person name="Bento P."/>
            <person name="Da Silva C."/>
            <person name="Labadie K."/>
            <person name="Alberti A."/>
            <person name="Aury J.M."/>
            <person name="Louis A."/>
            <person name="Dehais P."/>
            <person name="Bardou P."/>
            <person name="Montfort J."/>
            <person name="Klopp C."/>
            <person name="Cabau C."/>
            <person name="Gaspin C."/>
            <person name="Thorgaard G.H."/>
            <person name="Boussaha M."/>
            <person name="Quillet E."/>
            <person name="Guyomard R."/>
            <person name="Galiana D."/>
            <person name="Bobe J."/>
            <person name="Volff J.N."/>
            <person name="Genet C."/>
            <person name="Wincker P."/>
            <person name="Jaillon O."/>
            <person name="Roest Crollius H."/>
            <person name="Guiguen Y."/>
        </authorList>
    </citation>
    <scope>NUCLEOTIDE SEQUENCE [LARGE SCALE GENOMIC DNA]</scope>
</reference>
<dbReference type="GO" id="GO:0016887">
    <property type="term" value="F:ATP hydrolysis activity"/>
    <property type="evidence" value="ECO:0007669"/>
    <property type="project" value="InterPro"/>
</dbReference>
<evidence type="ECO:0000313" key="5">
    <source>
        <dbReference type="Proteomes" id="UP000193380"/>
    </source>
</evidence>
<evidence type="ECO:0000256" key="2">
    <source>
        <dbReference type="ARBA" id="ARBA00022840"/>
    </source>
</evidence>
<feature type="domain" description="ABC transporter" evidence="3">
    <location>
        <begin position="20"/>
        <end position="244"/>
    </location>
</feature>
<dbReference type="Pfam" id="PF00005">
    <property type="entry name" value="ABC_tran"/>
    <property type="match status" value="1"/>
</dbReference>
<dbReference type="GO" id="GO:0005524">
    <property type="term" value="F:ATP binding"/>
    <property type="evidence" value="ECO:0007669"/>
    <property type="project" value="UniProtKB-KW"/>
</dbReference>
<dbReference type="CDD" id="cd03250">
    <property type="entry name" value="ABCC_MRP_domain1"/>
    <property type="match status" value="1"/>
</dbReference>
<dbReference type="PANTHER" id="PTHR24223">
    <property type="entry name" value="ATP-BINDING CASSETTE SUB-FAMILY C"/>
    <property type="match status" value="1"/>
</dbReference>
<name>A0A060Y9V9_ONCMY</name>
<dbReference type="FunFam" id="3.40.50.300:FF:000293">
    <property type="entry name" value="ATP binding cassette subfamily C member 1"/>
    <property type="match status" value="1"/>
</dbReference>
<proteinExistence type="predicted"/>
<dbReference type="InterPro" id="IPR003593">
    <property type="entry name" value="AAA+_ATPase"/>
</dbReference>
<dbReference type="InterPro" id="IPR017871">
    <property type="entry name" value="ABC_transporter-like_CS"/>
</dbReference>
<evidence type="ECO:0000259" key="3">
    <source>
        <dbReference type="PROSITE" id="PS50893"/>
    </source>
</evidence>
<dbReference type="InterPro" id="IPR003439">
    <property type="entry name" value="ABC_transporter-like_ATP-bd"/>
</dbReference>